<organism evidence="1 2">
    <name type="scientific">Pseudoalteromonas denitrificans DSM 6059</name>
    <dbReference type="NCBI Taxonomy" id="1123010"/>
    <lineage>
        <taxon>Bacteria</taxon>
        <taxon>Pseudomonadati</taxon>
        <taxon>Pseudomonadota</taxon>
        <taxon>Gammaproteobacteria</taxon>
        <taxon>Alteromonadales</taxon>
        <taxon>Pseudoalteromonadaceae</taxon>
        <taxon>Pseudoalteromonas</taxon>
    </lineage>
</organism>
<proteinExistence type="predicted"/>
<accession>A0A1I1HP94</accession>
<sequence>MFKRQNAYLLLSFTGFFLQGCQNTRQTTLDSELKLELIQTQWQSMAQSAAKVYRDAGFILTAELKWQDEQWGKKYYFDDISLTEPVSEYRIDLLNPDFTNKFLCSWYCERIDETKYDKLIGYYSHLTFFYQNLKPELLTFYSNLIEIEDNLSNVNYSAEDLKIKLYKIKQDPPSFSNFTEFDEYLTRQVFEKNGYFEPSNQIDNTLALFNDNNNSAIDSVNDTDIVEVSTLSTDNYNALPHIPVKSIPLKIDDTVCSYQENFFGKVLELQTNGNKVLLSVSGQAKRQQEGAIIDLIPGYLITQGGHFEYLELDEIKVFNIDDVSHCEMAI</sequence>
<name>A0A1I1HP94_9GAMM</name>
<dbReference type="STRING" id="1123010.SAMN02745724_01290"/>
<evidence type="ECO:0000313" key="1">
    <source>
        <dbReference type="EMBL" id="SFC25927.1"/>
    </source>
</evidence>
<reference evidence="1 2" key="1">
    <citation type="submission" date="2016-10" db="EMBL/GenBank/DDBJ databases">
        <authorList>
            <person name="de Groot N.N."/>
        </authorList>
    </citation>
    <scope>NUCLEOTIDE SEQUENCE [LARGE SCALE GENOMIC DNA]</scope>
    <source>
        <strain evidence="1 2">DSM 6059</strain>
    </source>
</reference>
<gene>
    <name evidence="1" type="ORF">SAMN02745724_01290</name>
</gene>
<dbReference type="EMBL" id="FOLO01000006">
    <property type="protein sequence ID" value="SFC25927.1"/>
    <property type="molecule type" value="Genomic_DNA"/>
</dbReference>
<dbReference type="PROSITE" id="PS51257">
    <property type="entry name" value="PROKAR_LIPOPROTEIN"/>
    <property type="match status" value="1"/>
</dbReference>
<keyword evidence="2" id="KW-1185">Reference proteome</keyword>
<dbReference type="OrthoDB" id="9954704at2"/>
<protein>
    <submittedName>
        <fullName evidence="1">Uncharacterized protein</fullName>
    </submittedName>
</protein>
<dbReference type="RefSeq" id="WP_091981868.1">
    <property type="nucleotide sequence ID" value="NZ_FOLO01000006.1"/>
</dbReference>
<evidence type="ECO:0000313" key="2">
    <source>
        <dbReference type="Proteomes" id="UP000198862"/>
    </source>
</evidence>
<dbReference type="AlphaFoldDB" id="A0A1I1HP94"/>
<dbReference type="Proteomes" id="UP000198862">
    <property type="component" value="Unassembled WGS sequence"/>
</dbReference>